<gene>
    <name evidence="9" type="ORF">Baya_1736</name>
</gene>
<dbReference type="Pfam" id="PF12714">
    <property type="entry name" value="TILa"/>
    <property type="match status" value="6"/>
</dbReference>
<dbReference type="Pfam" id="PF17517">
    <property type="entry name" value="IgGFc_binding"/>
    <property type="match status" value="1"/>
</dbReference>
<dbReference type="SMART" id="SM00832">
    <property type="entry name" value="C8"/>
    <property type="match status" value="4"/>
</dbReference>
<evidence type="ECO:0000256" key="6">
    <source>
        <dbReference type="ARBA" id="ARBA00023157"/>
    </source>
</evidence>
<evidence type="ECO:0000256" key="7">
    <source>
        <dbReference type="ARBA" id="ARBA00023180"/>
    </source>
</evidence>
<dbReference type="EMBL" id="VCAZ01000005">
    <property type="protein sequence ID" value="TSK20188.1"/>
    <property type="molecule type" value="Genomic_DNA"/>
</dbReference>
<feature type="domain" description="VWFD" evidence="8">
    <location>
        <begin position="1193"/>
        <end position="1604"/>
    </location>
</feature>
<dbReference type="PROSITE" id="PS51233">
    <property type="entry name" value="VWFD"/>
    <property type="match status" value="6"/>
</dbReference>
<evidence type="ECO:0000256" key="5">
    <source>
        <dbReference type="ARBA" id="ARBA00023136"/>
    </source>
</evidence>
<evidence type="ECO:0000256" key="1">
    <source>
        <dbReference type="ARBA" id="ARBA00004236"/>
    </source>
</evidence>
<dbReference type="InterPro" id="IPR036084">
    <property type="entry name" value="Ser_inhib-like_sf"/>
</dbReference>
<dbReference type="FunFam" id="2.10.25.10:FF:000055">
    <property type="entry name" value="alpha-tectorin isoform X1"/>
    <property type="match status" value="4"/>
</dbReference>
<keyword evidence="7" id="KW-0325">Glycoprotein</keyword>
<accession>A0A556TLZ6</accession>
<feature type="domain" description="VWFD" evidence="8">
    <location>
        <begin position="2206"/>
        <end position="2364"/>
    </location>
</feature>
<keyword evidence="6" id="KW-1015">Disulfide bond</keyword>
<dbReference type="Pfam" id="PF08742">
    <property type="entry name" value="C8"/>
    <property type="match status" value="4"/>
</dbReference>
<dbReference type="CDD" id="cd19941">
    <property type="entry name" value="TIL"/>
    <property type="match status" value="6"/>
</dbReference>
<keyword evidence="4" id="KW-0677">Repeat</keyword>
<dbReference type="OrthoDB" id="6236007at2759"/>
<evidence type="ECO:0000259" key="8">
    <source>
        <dbReference type="PROSITE" id="PS51233"/>
    </source>
</evidence>
<dbReference type="SMART" id="SM00215">
    <property type="entry name" value="VWC_out"/>
    <property type="match status" value="4"/>
</dbReference>
<keyword evidence="10" id="KW-1185">Reference proteome</keyword>
<evidence type="ECO:0000313" key="9">
    <source>
        <dbReference type="EMBL" id="TSK20188.1"/>
    </source>
</evidence>
<dbReference type="InterPro" id="IPR035234">
    <property type="entry name" value="IgGFc-bd_N"/>
</dbReference>
<dbReference type="PANTHER" id="PTHR46160:SF9">
    <property type="entry name" value="PROTEIN PRY2-RELATED"/>
    <property type="match status" value="1"/>
</dbReference>
<dbReference type="PANTHER" id="PTHR46160">
    <property type="entry name" value="ALPHA-TECTORIN-RELATED"/>
    <property type="match status" value="1"/>
</dbReference>
<dbReference type="InterPro" id="IPR014853">
    <property type="entry name" value="VWF/SSPO/ZAN-like_Cys-rich_dom"/>
</dbReference>
<evidence type="ECO:0000313" key="10">
    <source>
        <dbReference type="Proteomes" id="UP000319801"/>
    </source>
</evidence>
<keyword evidence="2" id="KW-1003">Cell membrane</keyword>
<feature type="domain" description="VWFD" evidence="8">
    <location>
        <begin position="2499"/>
        <end position="2677"/>
    </location>
</feature>
<sequence>MPNYIGNNGQLKLIITAQKSVATVTIEIKGLNFKQSVTIEKGLTNYVTLPSNAEINEDGVSAKTVLVTSNADISVVSSNIKPYTGDISVIFPSHQLGKSYVAFTPEGGSYHMIVAIINGKEDNTINILPYSDLKLKENIHLKKGIRMAIKLAPHQVYLLRSQKTLTGTRIDSQFPVAVLAGHECLTLIHTCEHVYEQLMPIELLSDEYLVPTMHPLLLGQDTAHVVATEDNTDVKVSHGPFPQHKSLSSGELLNVAINLPTVIRSNKKIMVMYSSTNIPFDEFLTNIIPVSQMSNTWNVYTQDNYQNFAVVVSEKKANKLLSGVLNWNVFPANQKYSWAVTSLGSQNKTISLSNETPQAVYVYGGQARAGYGTTGVCTASTPPPPPVDPCTSVKCGWRQECKKGVCVPVDTATCWAVGDPHYKTFDGKRYDFQGTCTYTMVTTVQTEKVSVPFTILAKNNRRGSNSVSYVRAVSLNVYNYTIVASNKIGVVEVNGELTYLPVRLADGKIKVVRSGWDALITTDFGLEVKYDWNMMLYITVPSTYFGSLGGLCGNYNGDGSDEQSDPKGTKLSTVLEFAKSWKVSDNDLFCRDDCEGKCLICPPDLKEKYNGDSYCGLIAKTTGPFANCHKTVDPSVFIDNCVYDVCINKGIKSFACENMRTYAEACMAAGVKIDSNWRMLSECQLKCPVNSHYEPCGTACAASCADQDAPKRCVKSCVEGCQCDDGFVLSGDKCVALAQCGCTYENRYYPPAEKFWGDQTCTKKCSCTLGQVNCTPTKCKDSEVCTIKNGVRDCYPQSYGHCEGSGDPHYLTFDGKRFDFQGTCTYYLSKLVNTSDTSVVPFEVLVKNENRGMNKAVSYTKSVEINVFGYSIIMSKDSYGKVMVNNLFVNLPFEEDGGRLSIFRSGYFGVVKTNFGLNVKFNWNSYVGIRLPSTYSNLVGGLCGNWNGNVNDDLMFPNKSITTNPTAFGNGWKARDDPNCSAECKGQKCPKCDLQDRNKEVFTKPCSVITNPNGPFKACHSHINPTKFFEDCVYDMCMYGGHFSALCSALTAYTAACQTGQNIVEIWRTDRFCPASCKANSHYEVCGAGCPQTCNGFTEPAACQRAPCIEGCVCDVGFVLSNGDCVPIEQCGCTYGGQYYNLGQVFYPKGKCSQMCVCKEQGNVTCKDNFSCGPNEICEIRDGVQSCYPNGKGSCSVSGSGTYHSYDGNRINVPGNCVYKLVEKVQTTDQKQMPFSVTVQQVSSTVVVTRKIDIVINQYKIALIPGLRWEIRVDDIKARLPITLEEGLVEVYQNGAFIILETSFGLKVTYDTVSVATVEIPSTYKKAVQGLCAMTCAEKSHYELCADTCTSTCASLTMARGCTECLEGCQCDEGFVFDGDECKLVDDCGCLVKGRYYKSGELVIRGDCTERCTCKAGLFSCQPMNCKENEVCRKPEGIPTCMSAITPPPPPVDPCKSVKCGWRQECKKGVCVPVDTATCWAVGDPHYKTFDGKRYDFQGTCTYTMVNGELTYLPVRLADGKIEVVRSGWNALITTDFGLEVKYDWNMMLYITVPSTYFGSLGGLCGNYNGDGSDEQSDPKGTKLSTVLEFAKSWKVSDNDLFCRDDCEGKCLICPPDLKEKYNGDSYCGLIAKTTGPFANCHKTVDPSVFIDNCVYDVCINKGIKSFACENMRTYAEACMAAGVKINSNWRMLSECQLKCPVNSHYEPCGTACAASCADQDAPKRCVKSCVEGCQCDDGFVLSGDKCVALAQCGCTYENRYYPPAEKFWGDQTCTKKCSCTLGQVNCTPTKCKDSEVCTIKNGVRDCYPQSYGHCEGSGDPHYLTFDGKRFDFQGTCTYYLSKLVNTSDTSVVPFEVLVKNENRGMNKAVSYTKSVEINVFGYSIIMSKDSYGKVMVNNLFVNLPFEEDGGRLSIFRSGYFGVVKTNFGLNVKFNWNSYVGIRLPSTYSNLVGGLCGNWNGNVNDDLMFPNKSITTNPTAFGNGWKARDDPNCSAECKGQKCPKCDLQDRNKEVFTKPCSVITNPNGPFKACHSHINPTKFFEDCVYDMCMYGGHFSALCSALTAYTAACQTGQNIVEIWRTDRFCPASCKANSHYEVCGAGCPQTCNGFTEPAACQRAPCIEGCVCDVGFVLSNGDCVPIEQCGCTYGGQYYNLGQVFYPKGKCSQMCVCKEQGNVTCKDNFSCGPNEICEIRDGVQSCYPNGKGSCSVLGSGTYQSYDGNHVKVPGDCVYRLVENVPTAYQRNFTVTVQQVSSTLVVTRRIDIVDDVKALLPITLEEGLVEVYQNGAFIILETSFGLKVTYDTVSIATVEIPSTYKNAVQGLCGNYNDNKADDFLMPDGNQASSAEKFVKSWEVNQKAMTCPNKSHYELCADTCTSTCASLTMATACPKCLEGCQCDEGFVFDGGDCKLVNDCGCLVEGRYYKSGESVVRGDCTERCTCKAGFFPCQSINCEEDEVCHKLGGNPTCIRDLCSKKKCREKERCVERGNAAVCVATSKASCRVFGDPHYETFDGSTFSFQGTCSYIMVKTSGEDKSLTQFTIINKNEQGLRGSYVKTATVKFLGHEITIIQHVRNKVTINGKESILPVSLDSGRIRITQSGLEGILETDFGLEASFDWGQFFTVTVSSSYYKNLVGMCGTYNDNRNDDFVTPTGIASKDNTEWGQSWSVPGYNPNCWHFPSCSEDVLRQDDPVIKRSEPGSNTIQP</sequence>
<keyword evidence="5" id="KW-0472">Membrane</keyword>
<dbReference type="Proteomes" id="UP000319801">
    <property type="component" value="Unassembled WGS sequence"/>
</dbReference>
<dbReference type="InterPro" id="IPR002919">
    <property type="entry name" value="TIL_dom"/>
</dbReference>
<feature type="domain" description="VWFD" evidence="8">
    <location>
        <begin position="1813"/>
        <end position="1994"/>
    </location>
</feature>
<dbReference type="Pfam" id="PF00094">
    <property type="entry name" value="VWD"/>
    <property type="match status" value="7"/>
</dbReference>
<dbReference type="InterPro" id="IPR052749">
    <property type="entry name" value="Alpha-tectorin"/>
</dbReference>
<proteinExistence type="predicted"/>
<dbReference type="InterPro" id="IPR025615">
    <property type="entry name" value="TILa_dom"/>
</dbReference>
<keyword evidence="3" id="KW-0732">Signal</keyword>
<dbReference type="Pfam" id="PF01826">
    <property type="entry name" value="TIL"/>
    <property type="match status" value="6"/>
</dbReference>
<comment type="subcellular location">
    <subcellularLocation>
        <location evidence="1">Cell membrane</location>
    </subcellularLocation>
</comment>
<organism evidence="9 10">
    <name type="scientific">Bagarius yarrelli</name>
    <name type="common">Goonch</name>
    <name type="synonym">Bagrus yarrelli</name>
    <dbReference type="NCBI Taxonomy" id="175774"/>
    <lineage>
        <taxon>Eukaryota</taxon>
        <taxon>Metazoa</taxon>
        <taxon>Chordata</taxon>
        <taxon>Craniata</taxon>
        <taxon>Vertebrata</taxon>
        <taxon>Euteleostomi</taxon>
        <taxon>Actinopterygii</taxon>
        <taxon>Neopterygii</taxon>
        <taxon>Teleostei</taxon>
        <taxon>Ostariophysi</taxon>
        <taxon>Siluriformes</taxon>
        <taxon>Sisoridae</taxon>
        <taxon>Sisorinae</taxon>
        <taxon>Bagarius</taxon>
    </lineage>
</organism>
<reference evidence="9 10" key="1">
    <citation type="journal article" date="2019" name="Genome Biol. Evol.">
        <title>Whole-Genome Sequencing of the Giant Devil Catfish, Bagarius yarrelli.</title>
        <authorList>
            <person name="Jiang W."/>
            <person name="Lv Y."/>
            <person name="Cheng L."/>
            <person name="Yang K."/>
            <person name="Chao B."/>
            <person name="Wang X."/>
            <person name="Li Y."/>
            <person name="Pan X."/>
            <person name="You X."/>
            <person name="Zhang Y."/>
            <person name="Yang J."/>
            <person name="Li J."/>
            <person name="Zhang X."/>
            <person name="Liu S."/>
            <person name="Sun C."/>
            <person name="Yang J."/>
            <person name="Shi Q."/>
        </authorList>
    </citation>
    <scope>NUCLEOTIDE SEQUENCE [LARGE SCALE GENOMIC DNA]</scope>
    <source>
        <strain evidence="9">JWS20170419001</strain>
        <tissue evidence="9">Muscle</tissue>
    </source>
</reference>
<dbReference type="InterPro" id="IPR001007">
    <property type="entry name" value="VWF_dom"/>
</dbReference>
<name>A0A556TLZ6_BAGYA</name>
<dbReference type="SMART" id="SM00216">
    <property type="entry name" value="VWD"/>
    <property type="match status" value="7"/>
</dbReference>
<dbReference type="SUPFAM" id="SSF57567">
    <property type="entry name" value="Serine protease inhibitors"/>
    <property type="match status" value="6"/>
</dbReference>
<protein>
    <submittedName>
        <fullName evidence="9">IgGFc-binding protein</fullName>
    </submittedName>
</protein>
<dbReference type="GO" id="GO:0005886">
    <property type="term" value="C:plasma membrane"/>
    <property type="evidence" value="ECO:0007669"/>
    <property type="project" value="UniProtKB-SubCell"/>
</dbReference>
<feature type="domain" description="VWFD" evidence="8">
    <location>
        <begin position="412"/>
        <end position="591"/>
    </location>
</feature>
<dbReference type="InterPro" id="IPR001846">
    <property type="entry name" value="VWF_type-D"/>
</dbReference>
<evidence type="ECO:0000256" key="3">
    <source>
        <dbReference type="ARBA" id="ARBA00022729"/>
    </source>
</evidence>
<feature type="domain" description="VWFD" evidence="8">
    <location>
        <begin position="800"/>
        <end position="981"/>
    </location>
</feature>
<evidence type="ECO:0000256" key="2">
    <source>
        <dbReference type="ARBA" id="ARBA00022475"/>
    </source>
</evidence>
<dbReference type="Gene3D" id="2.10.25.10">
    <property type="entry name" value="Laminin"/>
    <property type="match status" value="6"/>
</dbReference>
<comment type="caution">
    <text evidence="9">The sequence shown here is derived from an EMBL/GenBank/DDBJ whole genome shotgun (WGS) entry which is preliminary data.</text>
</comment>
<evidence type="ECO:0000256" key="4">
    <source>
        <dbReference type="ARBA" id="ARBA00022737"/>
    </source>
</evidence>